<sequence length="146" mass="17027">MNKTMESVTMPNYSYVFTFEEDFDGDESRKWFAENWTMSFYYISAYMLVIFGLQQYMASRPRFELRGYLVTWNIFLAVFSLWGTYRSAPELLYVLQNYGFRYSCCIPGPSAFIQLGHNVTEQSGLSPYYGISMPMIKTPQTGLQSC</sequence>
<dbReference type="Pfam" id="PF01151">
    <property type="entry name" value="ELO"/>
    <property type="match status" value="1"/>
</dbReference>
<dbReference type="EMBL" id="CAXKWB010006281">
    <property type="protein sequence ID" value="CAL4082293.1"/>
    <property type="molecule type" value="Genomic_DNA"/>
</dbReference>
<comment type="caution">
    <text evidence="10">Lacks conserved residue(s) required for the propagation of feature annotation.</text>
</comment>
<comment type="subcellular location">
    <subcellularLocation>
        <location evidence="1">Membrane</location>
        <topology evidence="1">Multi-pass membrane protein</topology>
    </subcellularLocation>
</comment>
<dbReference type="InterPro" id="IPR002076">
    <property type="entry name" value="ELO_fam"/>
</dbReference>
<name>A0AAV2QHZ8_MEGNR</name>
<dbReference type="GO" id="GO:0042761">
    <property type="term" value="P:very long-chain fatty acid biosynthetic process"/>
    <property type="evidence" value="ECO:0007669"/>
    <property type="project" value="TreeGrafter"/>
</dbReference>
<evidence type="ECO:0000256" key="9">
    <source>
        <dbReference type="ARBA" id="ARBA00023160"/>
    </source>
</evidence>
<evidence type="ECO:0000313" key="11">
    <source>
        <dbReference type="EMBL" id="CAL4082293.1"/>
    </source>
</evidence>
<dbReference type="PANTHER" id="PTHR11157:SF17">
    <property type="entry name" value="ELONGATION OF VERY LONG CHAIN FATTY ACIDS PROTEIN 6"/>
    <property type="match status" value="1"/>
</dbReference>
<gene>
    <name evidence="11" type="ORF">MNOR_LOCUS11805</name>
</gene>
<evidence type="ECO:0000313" key="12">
    <source>
        <dbReference type="Proteomes" id="UP001497623"/>
    </source>
</evidence>
<protein>
    <recommendedName>
        <fullName evidence="10">Elongation of very long chain fatty acids protein</fullName>
        <ecNumber evidence="10">2.3.1.199</ecNumber>
    </recommendedName>
    <alternativeName>
        <fullName evidence="10">Very-long-chain 3-oxoacyl-CoA synthase</fullName>
    </alternativeName>
</protein>
<keyword evidence="3 10" id="KW-0808">Transferase</keyword>
<evidence type="ECO:0000256" key="5">
    <source>
        <dbReference type="ARBA" id="ARBA00022832"/>
    </source>
</evidence>
<dbReference type="GO" id="GO:0030148">
    <property type="term" value="P:sphingolipid biosynthetic process"/>
    <property type="evidence" value="ECO:0007669"/>
    <property type="project" value="TreeGrafter"/>
</dbReference>
<evidence type="ECO:0000256" key="8">
    <source>
        <dbReference type="ARBA" id="ARBA00023136"/>
    </source>
</evidence>
<comment type="similarity">
    <text evidence="10">Belongs to the ELO family.</text>
</comment>
<dbReference type="AlphaFoldDB" id="A0AAV2QHZ8"/>
<evidence type="ECO:0000256" key="6">
    <source>
        <dbReference type="ARBA" id="ARBA00022989"/>
    </source>
</evidence>
<keyword evidence="7 10" id="KW-0443">Lipid metabolism</keyword>
<keyword evidence="8 10" id="KW-0472">Membrane</keyword>
<keyword evidence="9 10" id="KW-0275">Fatty acid biosynthesis</keyword>
<comment type="caution">
    <text evidence="11">The sequence shown here is derived from an EMBL/GenBank/DDBJ whole genome shotgun (WGS) entry which is preliminary data.</text>
</comment>
<organism evidence="11 12">
    <name type="scientific">Meganyctiphanes norvegica</name>
    <name type="common">Northern krill</name>
    <name type="synonym">Thysanopoda norvegica</name>
    <dbReference type="NCBI Taxonomy" id="48144"/>
    <lineage>
        <taxon>Eukaryota</taxon>
        <taxon>Metazoa</taxon>
        <taxon>Ecdysozoa</taxon>
        <taxon>Arthropoda</taxon>
        <taxon>Crustacea</taxon>
        <taxon>Multicrustacea</taxon>
        <taxon>Malacostraca</taxon>
        <taxon>Eumalacostraca</taxon>
        <taxon>Eucarida</taxon>
        <taxon>Euphausiacea</taxon>
        <taxon>Euphausiidae</taxon>
        <taxon>Meganyctiphanes</taxon>
    </lineage>
</organism>
<dbReference type="GO" id="GO:0005789">
    <property type="term" value="C:endoplasmic reticulum membrane"/>
    <property type="evidence" value="ECO:0007669"/>
    <property type="project" value="TreeGrafter"/>
</dbReference>
<proteinExistence type="inferred from homology"/>
<dbReference type="PANTHER" id="PTHR11157">
    <property type="entry name" value="FATTY ACID ACYL TRANSFERASE-RELATED"/>
    <property type="match status" value="1"/>
</dbReference>
<reference evidence="11 12" key="1">
    <citation type="submission" date="2024-05" db="EMBL/GenBank/DDBJ databases">
        <authorList>
            <person name="Wallberg A."/>
        </authorList>
    </citation>
    <scope>NUCLEOTIDE SEQUENCE [LARGE SCALE GENOMIC DNA]</scope>
</reference>
<keyword evidence="12" id="KW-1185">Reference proteome</keyword>
<keyword evidence="5 10" id="KW-0276">Fatty acid metabolism</keyword>
<dbReference type="GO" id="GO:0034626">
    <property type="term" value="P:fatty acid elongation, polyunsaturated fatty acid"/>
    <property type="evidence" value="ECO:0007669"/>
    <property type="project" value="TreeGrafter"/>
</dbReference>
<keyword evidence="2 10" id="KW-0444">Lipid biosynthesis</keyword>
<evidence type="ECO:0000256" key="10">
    <source>
        <dbReference type="RuleBase" id="RU361115"/>
    </source>
</evidence>
<dbReference type="GO" id="GO:0019367">
    <property type="term" value="P:fatty acid elongation, saturated fatty acid"/>
    <property type="evidence" value="ECO:0007669"/>
    <property type="project" value="TreeGrafter"/>
</dbReference>
<evidence type="ECO:0000256" key="1">
    <source>
        <dbReference type="ARBA" id="ARBA00004141"/>
    </source>
</evidence>
<evidence type="ECO:0000256" key="3">
    <source>
        <dbReference type="ARBA" id="ARBA00022679"/>
    </source>
</evidence>
<evidence type="ECO:0000256" key="7">
    <source>
        <dbReference type="ARBA" id="ARBA00023098"/>
    </source>
</evidence>
<dbReference type="GO" id="GO:0034625">
    <property type="term" value="P:fatty acid elongation, monounsaturated fatty acid"/>
    <property type="evidence" value="ECO:0007669"/>
    <property type="project" value="TreeGrafter"/>
</dbReference>
<feature type="transmembrane region" description="Helical" evidence="10">
    <location>
        <begin position="36"/>
        <end position="53"/>
    </location>
</feature>
<dbReference type="GO" id="GO:0009922">
    <property type="term" value="F:fatty acid elongase activity"/>
    <property type="evidence" value="ECO:0007669"/>
    <property type="project" value="UniProtKB-EC"/>
</dbReference>
<evidence type="ECO:0000256" key="2">
    <source>
        <dbReference type="ARBA" id="ARBA00022516"/>
    </source>
</evidence>
<keyword evidence="4 10" id="KW-0812">Transmembrane</keyword>
<keyword evidence="6 10" id="KW-1133">Transmembrane helix</keyword>
<dbReference type="Proteomes" id="UP001497623">
    <property type="component" value="Unassembled WGS sequence"/>
</dbReference>
<accession>A0AAV2QHZ8</accession>
<dbReference type="EC" id="2.3.1.199" evidence="10"/>
<comment type="catalytic activity">
    <reaction evidence="10">
        <text>a very-long-chain acyl-CoA + malonyl-CoA + H(+) = a very-long-chain 3-oxoacyl-CoA + CO2 + CoA</text>
        <dbReference type="Rhea" id="RHEA:32727"/>
        <dbReference type="ChEBI" id="CHEBI:15378"/>
        <dbReference type="ChEBI" id="CHEBI:16526"/>
        <dbReference type="ChEBI" id="CHEBI:57287"/>
        <dbReference type="ChEBI" id="CHEBI:57384"/>
        <dbReference type="ChEBI" id="CHEBI:90725"/>
        <dbReference type="ChEBI" id="CHEBI:90736"/>
        <dbReference type="EC" id="2.3.1.199"/>
    </reaction>
</comment>
<evidence type="ECO:0000256" key="4">
    <source>
        <dbReference type="ARBA" id="ARBA00022692"/>
    </source>
</evidence>
<feature type="transmembrane region" description="Helical" evidence="10">
    <location>
        <begin position="65"/>
        <end position="85"/>
    </location>
</feature>